<protein>
    <submittedName>
        <fullName evidence="1">Uncharacterized protein</fullName>
    </submittedName>
</protein>
<dbReference type="OrthoDB" id="6828751at2"/>
<gene>
    <name evidence="1" type="ORF">SAMN05216602_3999</name>
</gene>
<evidence type="ECO:0000313" key="2">
    <source>
        <dbReference type="Proteomes" id="UP000183018"/>
    </source>
</evidence>
<accession>A0A1I3NSK8</accession>
<dbReference type="RefSeq" id="WP_074888189.1">
    <property type="nucleotide sequence ID" value="NZ_FORC01000004.1"/>
</dbReference>
<organism evidence="1 2">
    <name type="scientific">Phytopseudomonas argentinensis</name>
    <dbReference type="NCBI Taxonomy" id="289370"/>
    <lineage>
        <taxon>Bacteria</taxon>
        <taxon>Pseudomonadati</taxon>
        <taxon>Pseudomonadota</taxon>
        <taxon>Gammaproteobacteria</taxon>
        <taxon>Pseudomonadales</taxon>
        <taxon>Pseudomonadaceae</taxon>
        <taxon>Phytopseudomonas</taxon>
    </lineage>
</organism>
<dbReference type="AlphaFoldDB" id="A0A1I3NSK8"/>
<name>A0A1I3NSK8_9GAMM</name>
<keyword evidence="2" id="KW-1185">Reference proteome</keyword>
<sequence length="262" mass="28046">MLHTQLFRGPCGVAPYPSFAFEELFKLQNVTAEPEQTEIVIQDPTRIGLPELDGVNSVTAINITGEAVSFSPAAAAVALYGSVERVPAGTAEEEQHDAYVDRTIRLANIPLVVTSVTAVGGGTTYVRGVDYSVTPGGIRVLIGGALADAINATVAPADGGLKRLPIEVNYSYPTVDVIKPFTQGRKFFRVMFEQINEAGDGEKRRITCFYARISLNGGMPLNQAAEFGVIPVSIRLLADPNIFDAGEAAIWEMEVQNTDEAA</sequence>
<dbReference type="EMBL" id="FORC01000004">
    <property type="protein sequence ID" value="SFJ12254.1"/>
    <property type="molecule type" value="Genomic_DNA"/>
</dbReference>
<evidence type="ECO:0000313" key="1">
    <source>
        <dbReference type="EMBL" id="SFJ12254.1"/>
    </source>
</evidence>
<reference evidence="2" key="1">
    <citation type="submission" date="2016-10" db="EMBL/GenBank/DDBJ databases">
        <authorList>
            <person name="Varghese N."/>
            <person name="Submissions S."/>
        </authorList>
    </citation>
    <scope>NUCLEOTIDE SEQUENCE [LARGE SCALE GENOMIC DNA]</scope>
    <source>
        <strain evidence="2">LMG 22563</strain>
    </source>
</reference>
<dbReference type="Proteomes" id="UP000183018">
    <property type="component" value="Unassembled WGS sequence"/>
</dbReference>
<dbReference type="STRING" id="289370.SAMN05216602_3999"/>
<proteinExistence type="predicted"/>